<dbReference type="AlphaFoldDB" id="A0A7C8IPM4"/>
<evidence type="ECO:0000313" key="2">
    <source>
        <dbReference type="EMBL" id="KAF2966463.1"/>
    </source>
</evidence>
<dbReference type="PANTHER" id="PTHR33112:SF1">
    <property type="entry name" value="HETEROKARYON INCOMPATIBILITY DOMAIN-CONTAINING PROTEIN"/>
    <property type="match status" value="1"/>
</dbReference>
<proteinExistence type="predicted"/>
<dbReference type="Pfam" id="PF06985">
    <property type="entry name" value="HET"/>
    <property type="match status" value="1"/>
</dbReference>
<dbReference type="EMBL" id="WUBL01000088">
    <property type="protein sequence ID" value="KAF2966463.1"/>
    <property type="molecule type" value="Genomic_DNA"/>
</dbReference>
<evidence type="ECO:0000313" key="3">
    <source>
        <dbReference type="Proteomes" id="UP000481858"/>
    </source>
</evidence>
<dbReference type="InParanoid" id="A0A7C8IPM4"/>
<accession>A0A7C8IPM4</accession>
<protein>
    <recommendedName>
        <fullName evidence="1">Heterokaryon incompatibility domain-containing protein</fullName>
    </recommendedName>
</protein>
<comment type="caution">
    <text evidence="2">The sequence shown here is derived from an EMBL/GenBank/DDBJ whole genome shotgun (WGS) entry which is preliminary data.</text>
</comment>
<dbReference type="OrthoDB" id="2958217at2759"/>
<gene>
    <name evidence="2" type="ORF">GQX73_g7085</name>
</gene>
<evidence type="ECO:0000259" key="1">
    <source>
        <dbReference type="Pfam" id="PF06985"/>
    </source>
</evidence>
<dbReference type="InterPro" id="IPR010730">
    <property type="entry name" value="HET"/>
</dbReference>
<reference evidence="2 3" key="1">
    <citation type="submission" date="2019-12" db="EMBL/GenBank/DDBJ databases">
        <title>Draft genome sequence of the ascomycete Xylaria multiplex DSM 110363.</title>
        <authorList>
            <person name="Buettner E."/>
            <person name="Kellner H."/>
        </authorList>
    </citation>
    <scope>NUCLEOTIDE SEQUENCE [LARGE SCALE GENOMIC DNA]</scope>
    <source>
        <strain evidence="2 3">DSM 110363</strain>
    </source>
</reference>
<keyword evidence="3" id="KW-1185">Reference proteome</keyword>
<name>A0A7C8IPM4_9PEZI</name>
<organism evidence="2 3">
    <name type="scientific">Xylaria multiplex</name>
    <dbReference type="NCBI Taxonomy" id="323545"/>
    <lineage>
        <taxon>Eukaryota</taxon>
        <taxon>Fungi</taxon>
        <taxon>Dikarya</taxon>
        <taxon>Ascomycota</taxon>
        <taxon>Pezizomycotina</taxon>
        <taxon>Sordariomycetes</taxon>
        <taxon>Xylariomycetidae</taxon>
        <taxon>Xylariales</taxon>
        <taxon>Xylariaceae</taxon>
        <taxon>Xylaria</taxon>
    </lineage>
</organism>
<feature type="domain" description="Heterokaryon incompatibility" evidence="1">
    <location>
        <begin position="263"/>
        <end position="408"/>
    </location>
</feature>
<sequence length="844" mass="96542">MPLAKTDHPTGSCPICAGYIQQGKLDFEDQDAIVPKVVHQNCPECDEFKADKSQLCSFCSHIRLPHLLTCGYVRDLFDRQFDIVLGTVAELQLRQEECAFCRWCLQIAQADSRLRQYTINEERPIYIMRRINVEKLIHSKGDTASPDWHTEIILYITSKASRFIQNSVNPQYVKIGHNKISRWSLPATSGDTSTKPNFTNLKTFSVAPPSFEWDIARRWKAVCEKEHRACRENATGKLPINFRLVDVELESIVDAHIEPYPPFVSLSYVWGTDLSNEITARHDNLSFLKQPGSLRHLPRTITHAMEVCKQLGERYLWVDRLCIVQDDKKDKYGQIRSLEAIYSRATIVIVAACGDSIHSGLAGIHGEFPRDAHQIPTTIFGFTMANKLNDFGKATQSSWNERGWTYQEAVLARRKLYFTPAEIWFECVEDIQRENMFSADPVSPKPLGNCLRVRDSSESSPIRDNYEDYRRHVEHYSRRILTYPSDVYHAFNGVEDAFYSEGGTIFGLPEPDFNRALLWYPYDWPNIQERRPGNEMILPSWSWASLIGHISTCSLYGSGHFRNLQRGSFYCSLCEWTTWNGERGHQSTRRINAINDDIVWTQLDRIWSEQKPIDEPYFDNFLDAPDYRQFLALAWAKGCIEADVPTDLLVSPNDPAISAKELASRWPTVGTFWAEVRRRISGTQDPSIPPNLHPGHLLTRTQWSILRVEHDGNKEHLRGDIYVPNTHFIIRHTQTGERVGALLSTVEYRLRSIATPDQAADVDFIALAIGCMPVCASSEADEESLKKNCFHRDRPEDLVQFAQPGVIVMAVRWDGPIARRMALGWVTLQGWVDSKPSFKTVVLA</sequence>
<dbReference type="Proteomes" id="UP000481858">
    <property type="component" value="Unassembled WGS sequence"/>
</dbReference>
<dbReference type="PANTHER" id="PTHR33112">
    <property type="entry name" value="DOMAIN PROTEIN, PUTATIVE-RELATED"/>
    <property type="match status" value="1"/>
</dbReference>